<dbReference type="PANTHER" id="PTHR43434:SF1">
    <property type="entry name" value="PHOSPHOGLYCOLATE PHOSPHATASE"/>
    <property type="match status" value="1"/>
</dbReference>
<evidence type="ECO:0000313" key="5">
    <source>
        <dbReference type="EMBL" id="MBW8192837.1"/>
    </source>
</evidence>
<protein>
    <recommendedName>
        <fullName evidence="4">phosphoglycolate phosphatase</fullName>
        <ecNumber evidence="4">3.1.3.18</ecNumber>
    </recommendedName>
</protein>
<dbReference type="InterPro" id="IPR036412">
    <property type="entry name" value="HAD-like_sf"/>
</dbReference>
<comment type="catalytic activity">
    <reaction evidence="1">
        <text>2-phosphoglycolate + H2O = glycolate + phosphate</text>
        <dbReference type="Rhea" id="RHEA:14369"/>
        <dbReference type="ChEBI" id="CHEBI:15377"/>
        <dbReference type="ChEBI" id="CHEBI:29805"/>
        <dbReference type="ChEBI" id="CHEBI:43474"/>
        <dbReference type="ChEBI" id="CHEBI:58033"/>
        <dbReference type="EC" id="3.1.3.18"/>
    </reaction>
</comment>
<dbReference type="InterPro" id="IPR023198">
    <property type="entry name" value="PGP-like_dom2"/>
</dbReference>
<dbReference type="EC" id="3.1.3.18" evidence="4"/>
<dbReference type="Proteomes" id="UP001166251">
    <property type="component" value="Unassembled WGS sequence"/>
</dbReference>
<dbReference type="CDD" id="cd01427">
    <property type="entry name" value="HAD_like"/>
    <property type="match status" value="1"/>
</dbReference>
<dbReference type="SUPFAM" id="SSF56784">
    <property type="entry name" value="HAD-like"/>
    <property type="match status" value="1"/>
</dbReference>
<sequence length="230" mass="25606">MHLVMFDVDGTLTESYQYDQACYGATMKHITGLDVDTDWNNYTHVTDSAVTLEILQQHNLPSNMATEAECHFAIRLRTMHANQPGQFAPIKGAPRMLQQLKQADVGLAIATGCWRDSALIKLKNSGVAVDGIPMATASDALTRQDIMRTAEERAAQCYGINQFDSVIYIGDGTWDVRSSRELGWHFVGVGADIDNLRSLGVYHTLRDYSEPEKLWQILAEFGIQHQGMLA</sequence>
<dbReference type="Gene3D" id="1.10.150.240">
    <property type="entry name" value="Putative phosphatase, domain 2"/>
    <property type="match status" value="1"/>
</dbReference>
<evidence type="ECO:0000313" key="6">
    <source>
        <dbReference type="Proteomes" id="UP001166251"/>
    </source>
</evidence>
<organism evidence="5 6">
    <name type="scientific">Neiella holothuriorum</name>
    <dbReference type="NCBI Taxonomy" id="2870530"/>
    <lineage>
        <taxon>Bacteria</taxon>
        <taxon>Pseudomonadati</taxon>
        <taxon>Pseudomonadota</taxon>
        <taxon>Gammaproteobacteria</taxon>
        <taxon>Alteromonadales</taxon>
        <taxon>Echinimonadaceae</taxon>
        <taxon>Neiella</taxon>
    </lineage>
</organism>
<dbReference type="InterPro" id="IPR050155">
    <property type="entry name" value="HAD-like_hydrolase_sf"/>
</dbReference>
<evidence type="ECO:0000256" key="1">
    <source>
        <dbReference type="ARBA" id="ARBA00000830"/>
    </source>
</evidence>
<dbReference type="SFLD" id="SFLDS00003">
    <property type="entry name" value="Haloacid_Dehalogenase"/>
    <property type="match status" value="1"/>
</dbReference>
<dbReference type="InterPro" id="IPR023214">
    <property type="entry name" value="HAD_sf"/>
</dbReference>
<evidence type="ECO:0000256" key="4">
    <source>
        <dbReference type="ARBA" id="ARBA00013078"/>
    </source>
</evidence>
<comment type="caution">
    <text evidence="5">The sequence shown here is derived from an EMBL/GenBank/DDBJ whole genome shotgun (WGS) entry which is preliminary data.</text>
</comment>
<accession>A0ABS7EKF3</accession>
<dbReference type="RefSeq" id="WP_220105459.1">
    <property type="nucleotide sequence ID" value="NZ_JAHZSS010000030.1"/>
</dbReference>
<keyword evidence="6" id="KW-1185">Reference proteome</keyword>
<evidence type="ECO:0000256" key="2">
    <source>
        <dbReference type="ARBA" id="ARBA00004818"/>
    </source>
</evidence>
<comment type="pathway">
    <text evidence="2">Organic acid metabolism; glycolate biosynthesis; glycolate from 2-phosphoglycolate: step 1/1.</text>
</comment>
<comment type="similarity">
    <text evidence="3">Belongs to the HAD-like hydrolase superfamily. CbbY/CbbZ/Gph/YieH family.</text>
</comment>
<gene>
    <name evidence="5" type="ORF">K0504_17500</name>
</gene>
<reference evidence="5" key="1">
    <citation type="submission" date="2021-07" db="EMBL/GenBank/DDBJ databases">
        <title>Neiella marina sp. nov., isolated from the intestinal content of sea cucumber Apostichopus japonicus.</title>
        <authorList>
            <person name="Bai X."/>
        </authorList>
    </citation>
    <scope>NUCLEOTIDE SEQUENCE</scope>
    <source>
        <strain evidence="5">126</strain>
    </source>
</reference>
<dbReference type="Pfam" id="PF13419">
    <property type="entry name" value="HAD_2"/>
    <property type="match status" value="1"/>
</dbReference>
<evidence type="ECO:0000256" key="3">
    <source>
        <dbReference type="ARBA" id="ARBA00006171"/>
    </source>
</evidence>
<dbReference type="SFLD" id="SFLDG01129">
    <property type="entry name" value="C1.5:_HAD__Beta-PGM__Phosphata"/>
    <property type="match status" value="1"/>
</dbReference>
<dbReference type="Gene3D" id="3.40.50.1000">
    <property type="entry name" value="HAD superfamily/HAD-like"/>
    <property type="match status" value="1"/>
</dbReference>
<dbReference type="PANTHER" id="PTHR43434">
    <property type="entry name" value="PHOSPHOGLYCOLATE PHOSPHATASE"/>
    <property type="match status" value="1"/>
</dbReference>
<dbReference type="EMBL" id="JAHZSS010000030">
    <property type="protein sequence ID" value="MBW8192837.1"/>
    <property type="molecule type" value="Genomic_DNA"/>
</dbReference>
<proteinExistence type="inferred from homology"/>
<dbReference type="InterPro" id="IPR041492">
    <property type="entry name" value="HAD_2"/>
</dbReference>
<name>A0ABS7EKF3_9GAMM</name>